<protein>
    <recommendedName>
        <fullName evidence="3">tRNA threonylcarbamoyladenosine biosynthesis protein TsaE</fullName>
    </recommendedName>
    <alternativeName>
        <fullName evidence="10">t(6)A37 threonylcarbamoyladenosine biosynthesis protein TsaE</fullName>
    </alternativeName>
</protein>
<comment type="similarity">
    <text evidence="2">Belongs to the TsaE family.</text>
</comment>
<gene>
    <name evidence="11" type="primary">tsaE</name>
    <name evidence="11" type="ORF">NC992_00010</name>
</gene>
<dbReference type="RefSeq" id="WP_190697760.1">
    <property type="nucleotide sequence ID" value="NZ_JAMPKX010000001.1"/>
</dbReference>
<dbReference type="PANTHER" id="PTHR33540:SF2">
    <property type="entry name" value="TRNA THREONYLCARBAMOYLADENOSINE BIOSYNTHESIS PROTEIN TSAE"/>
    <property type="match status" value="1"/>
</dbReference>
<organism evidence="11 12">
    <name type="scientific">Leptolyngbya subtilissima DQ-A4</name>
    <dbReference type="NCBI Taxonomy" id="2933933"/>
    <lineage>
        <taxon>Bacteria</taxon>
        <taxon>Bacillati</taxon>
        <taxon>Cyanobacteriota</taxon>
        <taxon>Cyanophyceae</taxon>
        <taxon>Leptolyngbyales</taxon>
        <taxon>Leptolyngbyaceae</taxon>
        <taxon>Leptolyngbya group</taxon>
        <taxon>Leptolyngbya</taxon>
    </lineage>
</organism>
<comment type="caution">
    <text evidence="11">The sequence shown here is derived from an EMBL/GenBank/DDBJ whole genome shotgun (WGS) entry which is preliminary data.</text>
</comment>
<evidence type="ECO:0000256" key="2">
    <source>
        <dbReference type="ARBA" id="ARBA00007599"/>
    </source>
</evidence>
<keyword evidence="7" id="KW-0547">Nucleotide-binding</keyword>
<keyword evidence="9" id="KW-0460">Magnesium</keyword>
<evidence type="ECO:0000256" key="1">
    <source>
        <dbReference type="ARBA" id="ARBA00004496"/>
    </source>
</evidence>
<evidence type="ECO:0000256" key="10">
    <source>
        <dbReference type="ARBA" id="ARBA00032441"/>
    </source>
</evidence>
<evidence type="ECO:0000256" key="8">
    <source>
        <dbReference type="ARBA" id="ARBA00022840"/>
    </source>
</evidence>
<keyword evidence="4" id="KW-0963">Cytoplasm</keyword>
<dbReference type="Gene3D" id="3.40.50.300">
    <property type="entry name" value="P-loop containing nucleotide triphosphate hydrolases"/>
    <property type="match status" value="1"/>
</dbReference>
<dbReference type="Proteomes" id="UP001482513">
    <property type="component" value="Unassembled WGS sequence"/>
</dbReference>
<dbReference type="InterPro" id="IPR003442">
    <property type="entry name" value="T6A_TsaE"/>
</dbReference>
<sequence>MSKLFSSIVDLPDHDSTYELGYKLGQRCPKGTILLLFGDLGAGKTTLVQGLGAGLEIAEPISSPTFTLVNEYLEGRIPLYHADLYRLEMSQVDALELEEVYCEGGEMPPGVLAIEWAERMSERPQRAITLRLEHAARGGRQAMLMVHGNVQIALLKNVIGDGLLVDEV</sequence>
<reference evidence="11 12" key="1">
    <citation type="submission" date="2022-04" db="EMBL/GenBank/DDBJ databases">
        <title>Positive selection, recombination, and allopatry shape intraspecific diversity of widespread and dominant cyanobacteria.</title>
        <authorList>
            <person name="Wei J."/>
            <person name="Shu W."/>
            <person name="Hu C."/>
        </authorList>
    </citation>
    <scope>NUCLEOTIDE SEQUENCE [LARGE SCALE GENOMIC DNA]</scope>
    <source>
        <strain evidence="11 12">DQ-A4</strain>
    </source>
</reference>
<evidence type="ECO:0000313" key="11">
    <source>
        <dbReference type="EMBL" id="MEP0945243.1"/>
    </source>
</evidence>
<evidence type="ECO:0000256" key="4">
    <source>
        <dbReference type="ARBA" id="ARBA00022490"/>
    </source>
</evidence>
<evidence type="ECO:0000256" key="6">
    <source>
        <dbReference type="ARBA" id="ARBA00022723"/>
    </source>
</evidence>
<keyword evidence="6" id="KW-0479">Metal-binding</keyword>
<dbReference type="SUPFAM" id="SSF52540">
    <property type="entry name" value="P-loop containing nucleoside triphosphate hydrolases"/>
    <property type="match status" value="1"/>
</dbReference>
<evidence type="ECO:0000313" key="12">
    <source>
        <dbReference type="Proteomes" id="UP001482513"/>
    </source>
</evidence>
<evidence type="ECO:0000256" key="3">
    <source>
        <dbReference type="ARBA" id="ARBA00019010"/>
    </source>
</evidence>
<accession>A0ABV0JZZ3</accession>
<name>A0ABV0JZZ3_9CYAN</name>
<dbReference type="Pfam" id="PF02367">
    <property type="entry name" value="TsaE"/>
    <property type="match status" value="1"/>
</dbReference>
<evidence type="ECO:0000256" key="5">
    <source>
        <dbReference type="ARBA" id="ARBA00022694"/>
    </source>
</evidence>
<evidence type="ECO:0000256" key="9">
    <source>
        <dbReference type="ARBA" id="ARBA00022842"/>
    </source>
</evidence>
<dbReference type="EMBL" id="JAMPKX010000001">
    <property type="protein sequence ID" value="MEP0945243.1"/>
    <property type="molecule type" value="Genomic_DNA"/>
</dbReference>
<keyword evidence="5" id="KW-0819">tRNA processing</keyword>
<proteinExistence type="inferred from homology"/>
<evidence type="ECO:0000256" key="7">
    <source>
        <dbReference type="ARBA" id="ARBA00022741"/>
    </source>
</evidence>
<keyword evidence="12" id="KW-1185">Reference proteome</keyword>
<dbReference type="NCBIfam" id="TIGR00150">
    <property type="entry name" value="T6A_YjeE"/>
    <property type="match status" value="1"/>
</dbReference>
<dbReference type="PANTHER" id="PTHR33540">
    <property type="entry name" value="TRNA THREONYLCARBAMOYLADENOSINE BIOSYNTHESIS PROTEIN TSAE"/>
    <property type="match status" value="1"/>
</dbReference>
<keyword evidence="8" id="KW-0067">ATP-binding</keyword>
<dbReference type="InterPro" id="IPR027417">
    <property type="entry name" value="P-loop_NTPase"/>
</dbReference>
<comment type="subcellular location">
    <subcellularLocation>
        <location evidence="1">Cytoplasm</location>
    </subcellularLocation>
</comment>